<dbReference type="InterPro" id="IPR023346">
    <property type="entry name" value="Lysozyme-like_dom_sf"/>
</dbReference>
<dbReference type="CDD" id="cd00254">
    <property type="entry name" value="LT-like"/>
    <property type="match status" value="1"/>
</dbReference>
<dbReference type="EMBL" id="CGBR01000034">
    <property type="protein sequence ID" value="CFQ72159.1"/>
    <property type="molecule type" value="Genomic_DNA"/>
</dbReference>
<evidence type="ECO:0000256" key="2">
    <source>
        <dbReference type="SAM" id="MobiDB-lite"/>
    </source>
</evidence>
<evidence type="ECO:0000256" key="1">
    <source>
        <dbReference type="ARBA" id="ARBA00007734"/>
    </source>
</evidence>
<feature type="compositionally biased region" description="Basic and acidic residues" evidence="2">
    <location>
        <begin position="1267"/>
        <end position="1278"/>
    </location>
</feature>
<protein>
    <submittedName>
        <fullName evidence="4">Membrane-bound lytic transglycosylase F</fullName>
    </submittedName>
</protein>
<evidence type="ECO:0000259" key="3">
    <source>
        <dbReference type="Pfam" id="PF01464"/>
    </source>
</evidence>
<evidence type="ECO:0000313" key="4">
    <source>
        <dbReference type="EMBL" id="CFQ72159.1"/>
    </source>
</evidence>
<sequence length="1365" mass="146871">MSNKYNPNEASEFDTLIADAAAQNGISYNLLRKQLWTESRFKADALSPTGPKGIAQFTKATGSAYGLSDADRLDPAKSINAAARHVADLTKKFNGDELKAMLAYNQGEGNLGKPQLEAYDKGDFANISEEGRNYMRTLLDVSKSDRSGDFEVFGGITPKSKAVSYDTAMDGISKKQQVTTDLPESSGFNVVGKEQEAAATPFAQDYYKEYGEAVSEAEGIRTASRLRNTQWYEVGSPLWKIGRAFKGTKDATKGELATSMLGVAFRAGREDNSFDMVADTFAPTRLNSHTWTPEELEKIRTQVKNPNYINVVTGGSPENLDALIKMANDNFEYDSKTAKAGLGAQLVGGLAGAAFDPVSYVPLAGQAGKAVGIGGKVTKALSVGAQASALNVISEGARINIAGGEAHYKEAALGGLVFGAGMSALSQSLSKAAPNGQQAVDPIQSTSTRLEARMEALAKSPDDVNIFDPSAIKLQDGEALNVGAHGVPYADAPSSLGAHGDVRLTSGAVLSGANPLNPKTLDAVAQVAQAERAAKGFSMGKTTGGLMRDYDEVSMVIMRSENNTVRAIGSDLVRPTTGLESGAGGKFGATASDIVERLKGTDHQFFNDFTDLQAKALKDVRHDLAAHGYSVAEQKQFISRRVAEAVEDITGSKASKLTGPEQELVNVIRDHHNYKAEALKNPSLFGNEVDASKAMMSGSHFEGGYYPVRYDTGARAMYLEKLGGDVQDLKEAVKASMLGSYRSNPNIKTRVDAYIKTTGETVEQYAERKSFGIANAGGDAKAAYGQSGMLDDIPVDNTKLGNNDYLEERHLFGSDFEVTLRDGSTFSINDLRHFDMEDVLPAYNRRINGDIAILGGTGKTTRELTAEIDNVVNAAANDHKARYEAESLYEVVKVLTGRSRRDPEGTLATLARSMNDVSYTAKNTYMGVQNYTEIASMVTRGGTDSLVRSIPALGKYVSKKNKLNATEALEVNSLLFGKELDASIMPKRADIVERLRMGGASNSMATSVGTLKWATGRMAARFPMSRVMVSTTNHIVRAARIETLGDIAAHVHTGKASKMSDGLRKSAGINEAQWSDIKSFMKEHTVRDSNTGEINFVNKEAMRTDPRSMSLWRLADHVASETILRPDKVSMQSARQSGAYASMAMQFKNFVMRSVNGRTVRRYYEATKNGRALDQSMSVAIELMLAGGFAALRAHSVALGMQDADAKRYLANALKPEVLAIGALTRSTTLGAPIGMYGFVAQPLNLPMADLLQSYRTSINPKPPMPKADRVSKGGKSGDDPLSGFIDRSLEQVPALQWGKDAAAAIHNASMMSAATRGTDATAAADATYRSLSRVVPNDPVTQFFLKTYFEENVGIYLDQQRAKK</sequence>
<dbReference type="Proteomes" id="UP000048841">
    <property type="component" value="Unassembled WGS sequence"/>
</dbReference>
<dbReference type="Gene3D" id="1.10.530.10">
    <property type="match status" value="1"/>
</dbReference>
<name>A0A0T7P8P1_YEREN</name>
<feature type="region of interest" description="Disordered" evidence="2">
    <location>
        <begin position="1257"/>
        <end position="1278"/>
    </location>
</feature>
<reference evidence="4 5" key="1">
    <citation type="submission" date="2015-03" db="EMBL/GenBank/DDBJ databases">
        <authorList>
            <person name="Murphy D."/>
        </authorList>
    </citation>
    <scope>NUCLEOTIDE SEQUENCE [LARGE SCALE GENOMIC DNA]</scope>
    <source>
        <strain evidence="4 5">IP26249</strain>
    </source>
</reference>
<dbReference type="RefSeq" id="WP_057636599.1">
    <property type="nucleotide sequence ID" value="NZ_CGBR01000034.1"/>
</dbReference>
<dbReference type="PANTHER" id="PTHR37423:SF2">
    <property type="entry name" value="MEMBRANE-BOUND LYTIC MUREIN TRANSGLYCOSYLASE C"/>
    <property type="match status" value="1"/>
</dbReference>
<feature type="domain" description="Transglycosylase SLT" evidence="3">
    <location>
        <begin position="16"/>
        <end position="123"/>
    </location>
</feature>
<proteinExistence type="inferred from homology"/>
<comment type="similarity">
    <text evidence="1">Belongs to the transglycosylase Slt family.</text>
</comment>
<dbReference type="InterPro" id="IPR008258">
    <property type="entry name" value="Transglycosylase_SLT_dom_1"/>
</dbReference>
<dbReference type="PANTHER" id="PTHR37423">
    <property type="entry name" value="SOLUBLE LYTIC MUREIN TRANSGLYCOSYLASE-RELATED"/>
    <property type="match status" value="1"/>
</dbReference>
<dbReference type="Pfam" id="PF01464">
    <property type="entry name" value="SLT"/>
    <property type="match status" value="1"/>
</dbReference>
<accession>A0A0T7P8P1</accession>
<evidence type="ECO:0000313" key="5">
    <source>
        <dbReference type="Proteomes" id="UP000048841"/>
    </source>
</evidence>
<dbReference type="SUPFAM" id="SSF53955">
    <property type="entry name" value="Lysozyme-like"/>
    <property type="match status" value="1"/>
</dbReference>
<gene>
    <name evidence="4" type="ORF">ERS137941_03533</name>
</gene>
<organism evidence="4 5">
    <name type="scientific">Yersinia enterocolitica</name>
    <dbReference type="NCBI Taxonomy" id="630"/>
    <lineage>
        <taxon>Bacteria</taxon>
        <taxon>Pseudomonadati</taxon>
        <taxon>Pseudomonadota</taxon>
        <taxon>Gammaproteobacteria</taxon>
        <taxon>Enterobacterales</taxon>
        <taxon>Yersiniaceae</taxon>
        <taxon>Yersinia</taxon>
    </lineage>
</organism>